<dbReference type="RefSeq" id="WP_068140441.1">
    <property type="nucleotide sequence ID" value="NZ_AP014924.1"/>
</dbReference>
<dbReference type="Proteomes" id="UP000065807">
    <property type="component" value="Chromosome"/>
</dbReference>
<dbReference type="Pfam" id="PF04294">
    <property type="entry name" value="VanW"/>
    <property type="match status" value="1"/>
</dbReference>
<name>A0A0K2SQ17_LIMPI</name>
<gene>
    <name evidence="1" type="ORF">LIP_3294</name>
</gene>
<dbReference type="AlphaFoldDB" id="A0A0K2SQ17"/>
<dbReference type="EMBL" id="AP014924">
    <property type="protein sequence ID" value="BAS29107.1"/>
    <property type="molecule type" value="Genomic_DNA"/>
</dbReference>
<dbReference type="PANTHER" id="PTHR35788">
    <property type="entry name" value="EXPORTED PROTEIN-RELATED"/>
    <property type="match status" value="1"/>
</dbReference>
<dbReference type="PANTHER" id="PTHR35788:SF1">
    <property type="entry name" value="EXPORTED PROTEIN"/>
    <property type="match status" value="1"/>
</dbReference>
<dbReference type="OrthoDB" id="9797191at2"/>
<accession>A0A0K2SQ17</accession>
<protein>
    <recommendedName>
        <fullName evidence="3">G5 domain-containing protein</fullName>
    </recommendedName>
</protein>
<dbReference type="PATRIC" id="fig|1555112.3.peg.3328"/>
<dbReference type="InterPro" id="IPR052913">
    <property type="entry name" value="Glycopeptide_resist_protein"/>
</dbReference>
<evidence type="ECO:0008006" key="3">
    <source>
        <dbReference type="Google" id="ProtNLM"/>
    </source>
</evidence>
<dbReference type="KEGG" id="lpil:LIP_3294"/>
<dbReference type="InterPro" id="IPR007391">
    <property type="entry name" value="Vancomycin_resist_VanW"/>
</dbReference>
<dbReference type="STRING" id="1555112.LIP_3294"/>
<reference evidence="2" key="2">
    <citation type="journal article" date="2016" name="Int. J. Syst. Evol. Microbiol.">
        <title>Complete genome sequence and cell structure of Limnochorda pilosa, a Gram-negative spore-former within the phylum Firmicutes.</title>
        <authorList>
            <person name="Watanabe M."/>
            <person name="Kojima H."/>
            <person name="Fukui M."/>
        </authorList>
    </citation>
    <scope>NUCLEOTIDE SEQUENCE [LARGE SCALE GENOMIC DNA]</scope>
    <source>
        <strain evidence="2">HC45</strain>
    </source>
</reference>
<evidence type="ECO:0000313" key="1">
    <source>
        <dbReference type="EMBL" id="BAS29107.1"/>
    </source>
</evidence>
<reference evidence="2" key="1">
    <citation type="submission" date="2015-07" db="EMBL/GenBank/DDBJ databases">
        <title>Complete genome sequence and phylogenetic analysis of Limnochorda pilosa.</title>
        <authorList>
            <person name="Watanabe M."/>
            <person name="Kojima H."/>
            <person name="Fukui M."/>
        </authorList>
    </citation>
    <scope>NUCLEOTIDE SEQUENCE [LARGE SCALE GENOMIC DNA]</scope>
    <source>
        <strain evidence="2">HC45</strain>
    </source>
</reference>
<sequence>MTVRRRQMVGLGTILWVAALILVTYAPGLLKAAPGEEGTAWSEARLDLLQRDLSRREVVLEAPGTGRVWRLAGAEVGLTVDRVATVTLAGSAHPPAGSPSLPVLRLETWRIKSLLRERVAGTVRVDSVPARLDEQGGIVPDRPGRQLDLSEAVRRVSDAFLHQQASGAPVRVAIPLETVRADVTASRLEALAPWELLASYTTRFDPAAANRASNIRLGVSLLDGTLLEPGDTFSFNRVVGPRTEARGFKPAPVIISRQLVSGLGGGVCQLSSTTYNAALLSGLEVLDRQHHSMPVGYLPIGRDATVYDDLIDLRFRNSLAHPVMVQGHVEGERLTVAIWGHPGDRRRIDIRVRTVESLPPPLEWEEESGGAPPLTAMPGGRATEGLEVVDPGRTGYLVEVQRVFYGADGEVDRVELLSRDLYPPEPRRVRVARETGS</sequence>
<keyword evidence="2" id="KW-1185">Reference proteome</keyword>
<evidence type="ECO:0000313" key="2">
    <source>
        <dbReference type="Proteomes" id="UP000065807"/>
    </source>
</evidence>
<organism evidence="1 2">
    <name type="scientific">Limnochorda pilosa</name>
    <dbReference type="NCBI Taxonomy" id="1555112"/>
    <lineage>
        <taxon>Bacteria</taxon>
        <taxon>Bacillati</taxon>
        <taxon>Bacillota</taxon>
        <taxon>Limnochordia</taxon>
        <taxon>Limnochordales</taxon>
        <taxon>Limnochordaceae</taxon>
        <taxon>Limnochorda</taxon>
    </lineage>
</organism>
<proteinExistence type="predicted"/>